<dbReference type="EMBL" id="CAEZSP010000046">
    <property type="protein sequence ID" value="CAB4546967.1"/>
    <property type="molecule type" value="Genomic_DNA"/>
</dbReference>
<organism evidence="3">
    <name type="scientific">freshwater metagenome</name>
    <dbReference type="NCBI Taxonomy" id="449393"/>
    <lineage>
        <taxon>unclassified sequences</taxon>
        <taxon>metagenomes</taxon>
        <taxon>ecological metagenomes</taxon>
    </lineage>
</organism>
<feature type="compositionally biased region" description="Low complexity" evidence="1">
    <location>
        <begin position="213"/>
        <end position="222"/>
    </location>
</feature>
<gene>
    <name evidence="2" type="ORF">UFOPK1440_00856</name>
    <name evidence="3" type="ORF">UFOPK1946_00895</name>
</gene>
<sequence>MASKKTVLAVAITTIALTAGSFGTAIAAPKAGKVTKSSVRTFVNNVDANKPGGAEKLAALLSTLVAKGTITQAQADAIIAAQAAAKAAHEAEHDAREAGKSIVKPIKGELLTLISTATGVDTATVETRVRAGESLAEIAGAKKDALVAALVADHNKRIDAAVTAGTLTAAQATILKANVSAHVTKLVEAKPAPMFRGGKGGKGGEKGERGPRGPRAPMGGAPTIPAPVTPSGAAA</sequence>
<evidence type="ECO:0000256" key="1">
    <source>
        <dbReference type="SAM" id="MobiDB-lite"/>
    </source>
</evidence>
<name>A0A6J6IR12_9ZZZZ</name>
<evidence type="ECO:0000313" key="2">
    <source>
        <dbReference type="EMBL" id="CAB4546967.1"/>
    </source>
</evidence>
<feature type="region of interest" description="Disordered" evidence="1">
    <location>
        <begin position="192"/>
        <end position="235"/>
    </location>
</feature>
<dbReference type="AlphaFoldDB" id="A0A6J6IR12"/>
<protein>
    <submittedName>
        <fullName evidence="3">Unannotated protein</fullName>
    </submittedName>
</protein>
<feature type="compositionally biased region" description="Basic and acidic residues" evidence="1">
    <location>
        <begin position="202"/>
        <end position="211"/>
    </location>
</feature>
<dbReference type="EMBL" id="CAEZVG010000053">
    <property type="protein sequence ID" value="CAB4626753.1"/>
    <property type="molecule type" value="Genomic_DNA"/>
</dbReference>
<proteinExistence type="predicted"/>
<reference evidence="3" key="1">
    <citation type="submission" date="2020-05" db="EMBL/GenBank/DDBJ databases">
        <authorList>
            <person name="Chiriac C."/>
            <person name="Salcher M."/>
            <person name="Ghai R."/>
            <person name="Kavagutti S V."/>
        </authorList>
    </citation>
    <scope>NUCLEOTIDE SEQUENCE</scope>
</reference>
<evidence type="ECO:0000313" key="3">
    <source>
        <dbReference type="EMBL" id="CAB4626753.1"/>
    </source>
</evidence>
<accession>A0A6J6IR12</accession>